<accession>A0A6J4QGU3</accession>
<protein>
    <submittedName>
        <fullName evidence="2">Uncharacterized protein</fullName>
    </submittedName>
</protein>
<dbReference type="AlphaFoldDB" id="A0A6J4QGU3"/>
<feature type="region of interest" description="Disordered" evidence="1">
    <location>
        <begin position="1"/>
        <end position="39"/>
    </location>
</feature>
<gene>
    <name evidence="2" type="ORF">AVDCRST_MAG01-01-3513</name>
</gene>
<feature type="non-terminal residue" evidence="2">
    <location>
        <position position="1"/>
    </location>
</feature>
<feature type="compositionally biased region" description="Basic and acidic residues" evidence="1">
    <location>
        <begin position="1"/>
        <end position="11"/>
    </location>
</feature>
<reference evidence="2" key="1">
    <citation type="submission" date="2020-02" db="EMBL/GenBank/DDBJ databases">
        <authorList>
            <person name="Meier V. D."/>
        </authorList>
    </citation>
    <scope>NUCLEOTIDE SEQUENCE</scope>
    <source>
        <strain evidence="2">AVDCRST_MAG01</strain>
    </source>
</reference>
<evidence type="ECO:0000256" key="1">
    <source>
        <dbReference type="SAM" id="MobiDB-lite"/>
    </source>
</evidence>
<sequence length="39" mass="4684">GHKRKLGENAHRRGGAAGRNRPPQVHRAERRERRRARFW</sequence>
<proteinExistence type="predicted"/>
<dbReference type="EMBL" id="CADCUW010000456">
    <property type="protein sequence ID" value="CAA9439541.1"/>
    <property type="molecule type" value="Genomic_DNA"/>
</dbReference>
<evidence type="ECO:0000313" key="2">
    <source>
        <dbReference type="EMBL" id="CAA9439541.1"/>
    </source>
</evidence>
<name>A0A6J4QGU3_9ACTN</name>
<organism evidence="2">
    <name type="scientific">uncultured Rubrobacteraceae bacterium</name>
    <dbReference type="NCBI Taxonomy" id="349277"/>
    <lineage>
        <taxon>Bacteria</taxon>
        <taxon>Bacillati</taxon>
        <taxon>Actinomycetota</taxon>
        <taxon>Rubrobacteria</taxon>
        <taxon>Rubrobacterales</taxon>
        <taxon>Rubrobacteraceae</taxon>
        <taxon>environmental samples</taxon>
    </lineage>
</organism>
<feature type="non-terminal residue" evidence="2">
    <location>
        <position position="39"/>
    </location>
</feature>